<comment type="caution">
    <text evidence="1">The sequence shown here is derived from an EMBL/GenBank/DDBJ whole genome shotgun (WGS) entry which is preliminary data.</text>
</comment>
<reference evidence="1 2" key="1">
    <citation type="journal article" date="2019" name="Int. J. Syst. Evol. Microbiol.">
        <title>The Global Catalogue of Microorganisms (GCM) 10K type strain sequencing project: providing services to taxonomists for standard genome sequencing and annotation.</title>
        <authorList>
            <consortium name="The Broad Institute Genomics Platform"/>
            <consortium name="The Broad Institute Genome Sequencing Center for Infectious Disease"/>
            <person name="Wu L."/>
            <person name="Ma J."/>
        </authorList>
    </citation>
    <scope>NUCLEOTIDE SEQUENCE [LARGE SCALE GENOMIC DNA]</scope>
    <source>
        <strain evidence="1 2">JCM 16082</strain>
    </source>
</reference>
<sequence length="213" mass="25092">MLVDHIFIFSTENGKEADELIKQGFVEGPSRVHPGQGTVNRKFLVENFFLEILWVHNHNEIDQPVFKDIGLYDRAYFEKFSCSRFGLCIVNTKATDEIFEDAIFYQPKYFSEGKPIEVVRTATNAQAPWTFRLPYRDYQPEYKNNLQEKLQIEKLTRVNFILKEYDLPENLEKLNQHEISFSIGVENKLELIFDHSRQGKIFECISLPLIINY</sequence>
<proteinExistence type="predicted"/>
<evidence type="ECO:0000313" key="2">
    <source>
        <dbReference type="Proteomes" id="UP001500507"/>
    </source>
</evidence>
<evidence type="ECO:0008006" key="3">
    <source>
        <dbReference type="Google" id="ProtNLM"/>
    </source>
</evidence>
<name>A0ABN1MG58_9FLAO</name>
<keyword evidence="2" id="KW-1185">Reference proteome</keyword>
<protein>
    <recommendedName>
        <fullName evidence="3">Glyoxalase-like domain-containing protein</fullName>
    </recommendedName>
</protein>
<accession>A0ABN1MG58</accession>
<dbReference type="Proteomes" id="UP001500507">
    <property type="component" value="Unassembled WGS sequence"/>
</dbReference>
<dbReference type="EMBL" id="BAAAFG010000013">
    <property type="protein sequence ID" value="GAA0872160.1"/>
    <property type="molecule type" value="Genomic_DNA"/>
</dbReference>
<dbReference type="RefSeq" id="WP_343765017.1">
    <property type="nucleotide sequence ID" value="NZ_BAAAFG010000013.1"/>
</dbReference>
<organism evidence="1 2">
    <name type="scientific">Gangjinia marincola</name>
    <dbReference type="NCBI Taxonomy" id="578463"/>
    <lineage>
        <taxon>Bacteria</taxon>
        <taxon>Pseudomonadati</taxon>
        <taxon>Bacteroidota</taxon>
        <taxon>Flavobacteriia</taxon>
        <taxon>Flavobacteriales</taxon>
        <taxon>Flavobacteriaceae</taxon>
        <taxon>Gangjinia</taxon>
    </lineage>
</organism>
<evidence type="ECO:0000313" key="1">
    <source>
        <dbReference type="EMBL" id="GAA0872160.1"/>
    </source>
</evidence>
<gene>
    <name evidence="1" type="ORF">GCM10009117_13070</name>
</gene>